<evidence type="ECO:0000313" key="3">
    <source>
        <dbReference type="Proteomes" id="UP000054776"/>
    </source>
</evidence>
<feature type="chain" id="PRO_5006875205" evidence="1">
    <location>
        <begin position="18"/>
        <end position="83"/>
    </location>
</feature>
<organism evidence="2 3">
    <name type="scientific">Trichinella spiralis</name>
    <name type="common">Trichina worm</name>
    <dbReference type="NCBI Taxonomy" id="6334"/>
    <lineage>
        <taxon>Eukaryota</taxon>
        <taxon>Metazoa</taxon>
        <taxon>Ecdysozoa</taxon>
        <taxon>Nematoda</taxon>
        <taxon>Enoplea</taxon>
        <taxon>Dorylaimia</taxon>
        <taxon>Trichinellida</taxon>
        <taxon>Trichinellidae</taxon>
        <taxon>Trichinella</taxon>
    </lineage>
</organism>
<evidence type="ECO:0000256" key="1">
    <source>
        <dbReference type="SAM" id="SignalP"/>
    </source>
</evidence>
<keyword evidence="3" id="KW-1185">Reference proteome</keyword>
<gene>
    <name evidence="2" type="ORF">T01_13433</name>
</gene>
<name>A0A0V1BIR3_TRISP</name>
<proteinExistence type="predicted"/>
<keyword evidence="1" id="KW-0732">Signal</keyword>
<sequence length="83" mass="9516">LFTFSVNLPVLCPLLLCISMIDNITRYIRIHLEQPPPNIHNGQGHCVMRSVYMFGKATIKFSPQTEWINFRPSVDGSQVQLEN</sequence>
<dbReference type="EMBL" id="JYDH01000040">
    <property type="protein sequence ID" value="KRY36684.1"/>
    <property type="molecule type" value="Genomic_DNA"/>
</dbReference>
<dbReference type="InParanoid" id="A0A0V1BIR3"/>
<accession>A0A0V1BIR3</accession>
<feature type="signal peptide" evidence="1">
    <location>
        <begin position="1"/>
        <end position="17"/>
    </location>
</feature>
<dbReference type="AlphaFoldDB" id="A0A0V1BIR3"/>
<reference evidence="2 3" key="1">
    <citation type="submission" date="2015-01" db="EMBL/GenBank/DDBJ databases">
        <title>Evolution of Trichinella species and genotypes.</title>
        <authorList>
            <person name="Korhonen P.K."/>
            <person name="Edoardo P."/>
            <person name="Giuseppe L.R."/>
            <person name="Gasser R.B."/>
        </authorList>
    </citation>
    <scope>NUCLEOTIDE SEQUENCE [LARGE SCALE GENOMIC DNA]</scope>
    <source>
        <strain evidence="2">ISS3</strain>
    </source>
</reference>
<feature type="non-terminal residue" evidence="2">
    <location>
        <position position="1"/>
    </location>
</feature>
<evidence type="ECO:0000313" key="2">
    <source>
        <dbReference type="EMBL" id="KRY36684.1"/>
    </source>
</evidence>
<comment type="caution">
    <text evidence="2">The sequence shown here is derived from an EMBL/GenBank/DDBJ whole genome shotgun (WGS) entry which is preliminary data.</text>
</comment>
<dbReference type="Proteomes" id="UP000054776">
    <property type="component" value="Unassembled WGS sequence"/>
</dbReference>
<protein>
    <submittedName>
        <fullName evidence="2">Uncharacterized protein</fullName>
    </submittedName>
</protein>